<sequence length="260" mass="28637">MKRQMLMGIVPVLLFAACQRPPSSQPSPADSLAQTLDTLALPATNYYAIYTPLGRMVVRLYDETPQHRDNFKRLVAASFYDSTTFHRVIEGFVIQGGDPNSKDADPSNDGTGGPGYTIPAEIRPGLFHKRGALAAARQGDEVNPERRSSGSQFYLVVGRTFDSATLDEIEAYLREQIPDPHFAFPDSIRRLYQTVGGAPFLDGLYTVFGELVEGFEVLDAIARLPTPRRTGQQAPPAQLDRPLQPVPMTIRPLENYSPGS</sequence>
<evidence type="ECO:0000256" key="2">
    <source>
        <dbReference type="ARBA" id="ARBA00023110"/>
    </source>
</evidence>
<feature type="domain" description="PPIase cyclophilin-type" evidence="6">
    <location>
        <begin position="51"/>
        <end position="249"/>
    </location>
</feature>
<feature type="region of interest" description="Disordered" evidence="5">
    <location>
        <begin position="226"/>
        <end position="260"/>
    </location>
</feature>
<organism evidence="7 8">
    <name type="scientific">Rhodothermus profundi</name>
    <dbReference type="NCBI Taxonomy" id="633813"/>
    <lineage>
        <taxon>Bacteria</taxon>
        <taxon>Pseudomonadati</taxon>
        <taxon>Rhodothermota</taxon>
        <taxon>Rhodothermia</taxon>
        <taxon>Rhodothermales</taxon>
        <taxon>Rhodothermaceae</taxon>
        <taxon>Rhodothermus</taxon>
    </lineage>
</organism>
<dbReference type="GO" id="GO:0003755">
    <property type="term" value="F:peptidyl-prolyl cis-trans isomerase activity"/>
    <property type="evidence" value="ECO:0007669"/>
    <property type="project" value="UniProtKB-UniRule"/>
</dbReference>
<dbReference type="Proteomes" id="UP000185812">
    <property type="component" value="Unassembled WGS sequence"/>
</dbReference>
<evidence type="ECO:0000256" key="1">
    <source>
        <dbReference type="ARBA" id="ARBA00007365"/>
    </source>
</evidence>
<keyword evidence="2 4" id="KW-0697">Rotamase</keyword>
<name>A0A1M6VXQ0_9BACT</name>
<protein>
    <recommendedName>
        <fullName evidence="4">Peptidyl-prolyl cis-trans isomerase</fullName>
        <shortName evidence="4">PPIase</shortName>
        <ecNumber evidence="4">5.2.1.8</ecNumber>
    </recommendedName>
</protein>
<dbReference type="SUPFAM" id="SSF50891">
    <property type="entry name" value="Cyclophilin-like"/>
    <property type="match status" value="1"/>
</dbReference>
<reference evidence="8" key="1">
    <citation type="submission" date="2016-11" db="EMBL/GenBank/DDBJ databases">
        <authorList>
            <person name="Varghese N."/>
            <person name="Submissions S."/>
        </authorList>
    </citation>
    <scope>NUCLEOTIDE SEQUENCE [LARGE SCALE GENOMIC DNA]</scope>
    <source>
        <strain evidence="8">DSM 22212</strain>
    </source>
</reference>
<dbReference type="PANTHER" id="PTHR45625">
    <property type="entry name" value="PEPTIDYL-PROLYL CIS-TRANS ISOMERASE-RELATED"/>
    <property type="match status" value="1"/>
</dbReference>
<dbReference type="InterPro" id="IPR002130">
    <property type="entry name" value="Cyclophilin-type_PPIase_dom"/>
</dbReference>
<comment type="function">
    <text evidence="4">PPIases accelerate the folding of proteins. It catalyzes the cis-trans isomerization of proline imidic peptide bonds in oligopeptides.</text>
</comment>
<dbReference type="PANTHER" id="PTHR45625:SF4">
    <property type="entry name" value="PEPTIDYLPROLYL ISOMERASE DOMAIN AND WD REPEAT-CONTAINING PROTEIN 1"/>
    <property type="match status" value="1"/>
</dbReference>
<dbReference type="Pfam" id="PF00160">
    <property type="entry name" value="Pro_isomerase"/>
    <property type="match status" value="1"/>
</dbReference>
<evidence type="ECO:0000256" key="4">
    <source>
        <dbReference type="RuleBase" id="RU363019"/>
    </source>
</evidence>
<proteinExistence type="inferred from homology"/>
<evidence type="ECO:0000256" key="3">
    <source>
        <dbReference type="ARBA" id="ARBA00023235"/>
    </source>
</evidence>
<dbReference type="InterPro" id="IPR044666">
    <property type="entry name" value="Cyclophilin_A-like"/>
</dbReference>
<dbReference type="EC" id="5.2.1.8" evidence="4"/>
<evidence type="ECO:0000313" key="7">
    <source>
        <dbReference type="EMBL" id="SHK86260.1"/>
    </source>
</evidence>
<comment type="similarity">
    <text evidence="1 4">Belongs to the cyclophilin-type PPIase family.</text>
</comment>
<dbReference type="PRINTS" id="PR00153">
    <property type="entry name" value="CSAPPISMRASE"/>
</dbReference>
<dbReference type="OrthoDB" id="9807797at2"/>
<accession>A0A1M6VXQ0</accession>
<dbReference type="Gene3D" id="2.40.100.10">
    <property type="entry name" value="Cyclophilin-like"/>
    <property type="match status" value="1"/>
</dbReference>
<dbReference type="EMBL" id="FRAU01000007">
    <property type="protein sequence ID" value="SHK86260.1"/>
    <property type="molecule type" value="Genomic_DNA"/>
</dbReference>
<evidence type="ECO:0000256" key="5">
    <source>
        <dbReference type="SAM" id="MobiDB-lite"/>
    </source>
</evidence>
<gene>
    <name evidence="7" type="ORF">SAMN04488087_2158</name>
</gene>
<dbReference type="CDD" id="cd00317">
    <property type="entry name" value="cyclophilin"/>
    <property type="match status" value="1"/>
</dbReference>
<dbReference type="InterPro" id="IPR020892">
    <property type="entry name" value="Cyclophilin-type_PPIase_CS"/>
</dbReference>
<feature type="region of interest" description="Disordered" evidence="5">
    <location>
        <begin position="96"/>
        <end position="117"/>
    </location>
</feature>
<keyword evidence="8" id="KW-1185">Reference proteome</keyword>
<dbReference type="InterPro" id="IPR029000">
    <property type="entry name" value="Cyclophilin-like_dom_sf"/>
</dbReference>
<evidence type="ECO:0000313" key="8">
    <source>
        <dbReference type="Proteomes" id="UP000185812"/>
    </source>
</evidence>
<dbReference type="RefSeq" id="WP_072715982.1">
    <property type="nucleotide sequence ID" value="NZ_FRAU01000007.1"/>
</dbReference>
<dbReference type="AlphaFoldDB" id="A0A1M6VXQ0"/>
<dbReference type="PROSITE" id="PS50072">
    <property type="entry name" value="CSA_PPIASE_2"/>
    <property type="match status" value="1"/>
</dbReference>
<dbReference type="PROSITE" id="PS51257">
    <property type="entry name" value="PROKAR_LIPOPROTEIN"/>
    <property type="match status" value="1"/>
</dbReference>
<dbReference type="STRING" id="633813.SAMN04488087_2158"/>
<evidence type="ECO:0000259" key="6">
    <source>
        <dbReference type="PROSITE" id="PS50072"/>
    </source>
</evidence>
<dbReference type="PROSITE" id="PS00170">
    <property type="entry name" value="CSA_PPIASE_1"/>
    <property type="match status" value="1"/>
</dbReference>
<keyword evidence="3 4" id="KW-0413">Isomerase</keyword>
<comment type="catalytic activity">
    <reaction evidence="4">
        <text>[protein]-peptidylproline (omega=180) = [protein]-peptidylproline (omega=0)</text>
        <dbReference type="Rhea" id="RHEA:16237"/>
        <dbReference type="Rhea" id="RHEA-COMP:10747"/>
        <dbReference type="Rhea" id="RHEA-COMP:10748"/>
        <dbReference type="ChEBI" id="CHEBI:83833"/>
        <dbReference type="ChEBI" id="CHEBI:83834"/>
        <dbReference type="EC" id="5.2.1.8"/>
    </reaction>
</comment>
<dbReference type="GO" id="GO:0006457">
    <property type="term" value="P:protein folding"/>
    <property type="evidence" value="ECO:0007669"/>
    <property type="project" value="InterPro"/>
</dbReference>